<evidence type="ECO:0000256" key="3">
    <source>
        <dbReference type="ARBA" id="ARBA00016219"/>
    </source>
</evidence>
<dbReference type="PANTHER" id="PTHR30524">
    <property type="entry name" value="MANNITOL-1-PHOSPHATE 5-DEHYDROGENASE"/>
    <property type="match status" value="1"/>
</dbReference>
<dbReference type="EMBL" id="CP031376">
    <property type="protein sequence ID" value="AXK50946.1"/>
    <property type="molecule type" value="Genomic_DNA"/>
</dbReference>
<evidence type="ECO:0000313" key="10">
    <source>
        <dbReference type="Proteomes" id="UP000254792"/>
    </source>
</evidence>
<evidence type="ECO:0000259" key="8">
    <source>
        <dbReference type="Pfam" id="PF08125"/>
    </source>
</evidence>
<dbReference type="Gene3D" id="3.40.50.720">
    <property type="entry name" value="NAD(P)-binding Rossmann-like Domain"/>
    <property type="match status" value="1"/>
</dbReference>
<comment type="catalytic activity">
    <reaction evidence="6">
        <text>D-mannitol 1-phosphate + NAD(+) = beta-D-fructose 6-phosphate + NADH + H(+)</text>
        <dbReference type="Rhea" id="RHEA:19661"/>
        <dbReference type="ChEBI" id="CHEBI:15378"/>
        <dbReference type="ChEBI" id="CHEBI:57540"/>
        <dbReference type="ChEBI" id="CHEBI:57634"/>
        <dbReference type="ChEBI" id="CHEBI:57945"/>
        <dbReference type="ChEBI" id="CHEBI:61381"/>
        <dbReference type="EC" id="1.1.1.17"/>
    </reaction>
</comment>
<proteinExistence type="inferred from homology"/>
<keyword evidence="4" id="KW-0560">Oxidoreductase</keyword>
<dbReference type="RefSeq" id="WP_162807921.1">
    <property type="nucleotide sequence ID" value="NZ_CP031376.1"/>
</dbReference>
<evidence type="ECO:0000259" key="7">
    <source>
        <dbReference type="Pfam" id="PF01232"/>
    </source>
</evidence>
<dbReference type="PROSITE" id="PS00974">
    <property type="entry name" value="MANNITOL_DHGENASE"/>
    <property type="match status" value="1"/>
</dbReference>
<keyword evidence="10" id="KW-1185">Reference proteome</keyword>
<organism evidence="9 10">
    <name type="scientific">Spiroplasma alleghenense</name>
    <dbReference type="NCBI Taxonomy" id="216931"/>
    <lineage>
        <taxon>Bacteria</taxon>
        <taxon>Bacillati</taxon>
        <taxon>Mycoplasmatota</taxon>
        <taxon>Mollicutes</taxon>
        <taxon>Entomoplasmatales</taxon>
        <taxon>Spiroplasmataceae</taxon>
        <taxon>Spiroplasma</taxon>
    </lineage>
</organism>
<evidence type="ECO:0000256" key="2">
    <source>
        <dbReference type="ARBA" id="ARBA00012939"/>
    </source>
</evidence>
<dbReference type="EC" id="1.1.1.17" evidence="2"/>
<evidence type="ECO:0000256" key="6">
    <source>
        <dbReference type="ARBA" id="ARBA00048615"/>
    </source>
</evidence>
<evidence type="ECO:0000256" key="4">
    <source>
        <dbReference type="ARBA" id="ARBA00023002"/>
    </source>
</evidence>
<feature type="domain" description="Mannitol dehydrogenase N-terminal" evidence="7">
    <location>
        <begin position="1"/>
        <end position="177"/>
    </location>
</feature>
<dbReference type="InterPro" id="IPR000669">
    <property type="entry name" value="Mannitol_DH"/>
</dbReference>
<evidence type="ECO:0000256" key="1">
    <source>
        <dbReference type="ARBA" id="ARBA00006541"/>
    </source>
</evidence>
<dbReference type="Proteomes" id="UP000254792">
    <property type="component" value="Chromosome"/>
</dbReference>
<dbReference type="KEGG" id="salx:SALLE_v1c02700"/>
<accession>A0A345Z2W7</accession>
<dbReference type="InterPro" id="IPR008927">
    <property type="entry name" value="6-PGluconate_DH-like_C_sf"/>
</dbReference>
<dbReference type="GO" id="GO:0008926">
    <property type="term" value="F:mannitol-1-phosphate 5-dehydrogenase activity"/>
    <property type="evidence" value="ECO:0007669"/>
    <property type="project" value="UniProtKB-EC"/>
</dbReference>
<comment type="similarity">
    <text evidence="1">Belongs to the mannitol dehydrogenase family.</text>
</comment>
<dbReference type="Gene3D" id="1.10.1040.10">
    <property type="entry name" value="N-(1-d-carboxylethyl)-l-norvaline Dehydrogenase, domain 2"/>
    <property type="match status" value="1"/>
</dbReference>
<name>A0A345Z2W7_9MOLU</name>
<reference evidence="9 10" key="1">
    <citation type="submission" date="2018-07" db="EMBL/GenBank/DDBJ databases">
        <title>Complete genome sequence of Spiroplasma alleghenense PLHS-1 (ATCC 51752).</title>
        <authorList>
            <person name="Chou L."/>
            <person name="Lee T.-Y."/>
            <person name="Tsai Y.-M."/>
            <person name="Kuo C.-H."/>
        </authorList>
    </citation>
    <scope>NUCLEOTIDE SEQUENCE [LARGE SCALE GENOMIC DNA]</scope>
    <source>
        <strain evidence="9 10">PLHS-1</strain>
    </source>
</reference>
<dbReference type="AlphaFoldDB" id="A0A345Z2W7"/>
<dbReference type="GO" id="GO:0005829">
    <property type="term" value="C:cytosol"/>
    <property type="evidence" value="ECO:0007669"/>
    <property type="project" value="TreeGrafter"/>
</dbReference>
<dbReference type="InterPro" id="IPR013328">
    <property type="entry name" value="6PGD_dom2"/>
</dbReference>
<gene>
    <name evidence="9" type="primary">mtlD</name>
    <name evidence="9" type="ORF">SALLE_v1c02700</name>
</gene>
<protein>
    <recommendedName>
        <fullName evidence="3">Mannitol-1-phosphate 5-dehydrogenase</fullName>
        <ecNumber evidence="2">1.1.1.17</ecNumber>
    </recommendedName>
</protein>
<sequence length="368" mass="42631">MKAIHFGAGNIGRGFIAPILFQDKKIEEIVFVDVNEKLVQQINQEKKYQVIEKGNQISKIEIKNIKAITGTSIFDDTSKLNFDDYSILTISIGQNNLKYILPQILKIISQRTTPLVIMCCENGNRVSTFFKDMILEQGVKMQDINFVDCVVDRIVPNAVFKNLDVEVEKYYSWVVNLDQWPKEVEKITSLEYSNNIEGEINKKICLLNGAHAAIGWYRWQVDKFKISFVRESLAQDDTMEFVQGYLNELVEIISLKYNFEKTDLKNYAKKIIERFTNPYLDDELERVCRNPIQKLQINERILNPLLFAIEKDLTCNYIKKTFKNALNYANPKDKEAVQLVELNQKLPEPLLICEVIKGITNDLVKKLV</sequence>
<dbReference type="InterPro" id="IPR013118">
    <property type="entry name" value="Mannitol_DH_C"/>
</dbReference>
<dbReference type="Pfam" id="PF08125">
    <property type="entry name" value="Mannitol_dh_C"/>
    <property type="match status" value="1"/>
</dbReference>
<dbReference type="Pfam" id="PF01232">
    <property type="entry name" value="Mannitol_dh"/>
    <property type="match status" value="1"/>
</dbReference>
<dbReference type="SUPFAM" id="SSF48179">
    <property type="entry name" value="6-phosphogluconate dehydrogenase C-terminal domain-like"/>
    <property type="match status" value="1"/>
</dbReference>
<dbReference type="GO" id="GO:0019592">
    <property type="term" value="P:mannitol catabolic process"/>
    <property type="evidence" value="ECO:0007669"/>
    <property type="project" value="TreeGrafter"/>
</dbReference>
<dbReference type="InterPro" id="IPR013131">
    <property type="entry name" value="Mannitol_DH_N"/>
</dbReference>
<keyword evidence="5" id="KW-0520">NAD</keyword>
<dbReference type="PANTHER" id="PTHR30524:SF0">
    <property type="entry name" value="ALTRONATE OXIDOREDUCTASE-RELATED"/>
    <property type="match status" value="1"/>
</dbReference>
<evidence type="ECO:0000256" key="5">
    <source>
        <dbReference type="ARBA" id="ARBA00023027"/>
    </source>
</evidence>
<dbReference type="InterPro" id="IPR036291">
    <property type="entry name" value="NAD(P)-bd_dom_sf"/>
</dbReference>
<dbReference type="SUPFAM" id="SSF51735">
    <property type="entry name" value="NAD(P)-binding Rossmann-fold domains"/>
    <property type="match status" value="1"/>
</dbReference>
<dbReference type="InterPro" id="IPR023027">
    <property type="entry name" value="Mannitol_DH_CS"/>
</dbReference>
<evidence type="ECO:0000313" key="9">
    <source>
        <dbReference type="EMBL" id="AXK50946.1"/>
    </source>
</evidence>
<feature type="domain" description="Mannitol dehydrogenase C-terminal" evidence="8">
    <location>
        <begin position="201"/>
        <end position="339"/>
    </location>
</feature>
<dbReference type="PRINTS" id="PR00084">
    <property type="entry name" value="MTLDHDRGNASE"/>
</dbReference>